<organism evidence="2 3">
    <name type="scientific">Escherichia coli</name>
    <dbReference type="NCBI Taxonomy" id="562"/>
    <lineage>
        <taxon>Bacteria</taxon>
        <taxon>Pseudomonadati</taxon>
        <taxon>Pseudomonadota</taxon>
        <taxon>Gammaproteobacteria</taxon>
        <taxon>Enterobacterales</taxon>
        <taxon>Enterobacteriaceae</taxon>
        <taxon>Escherichia</taxon>
    </lineage>
</organism>
<dbReference type="AlphaFoldDB" id="A0A376YIN4"/>
<feature type="signal peptide" evidence="1">
    <location>
        <begin position="1"/>
        <end position="21"/>
    </location>
</feature>
<gene>
    <name evidence="2" type="ORF">NCTC10418_07597</name>
</gene>
<evidence type="ECO:0000256" key="1">
    <source>
        <dbReference type="SAM" id="SignalP"/>
    </source>
</evidence>
<proteinExistence type="predicted"/>
<name>A0A376YIN4_ECOLX</name>
<keyword evidence="1" id="KW-0732">Signal</keyword>
<dbReference type="EMBL" id="UFZQ01000002">
    <property type="protein sequence ID" value="STK04295.1"/>
    <property type="molecule type" value="Genomic_DNA"/>
</dbReference>
<evidence type="ECO:0000313" key="3">
    <source>
        <dbReference type="Proteomes" id="UP000255460"/>
    </source>
</evidence>
<protein>
    <submittedName>
        <fullName evidence="2">P-type conjugative transfer protein VirB9</fullName>
    </submittedName>
</protein>
<sequence>MMMRKLLLPLVISSITMTCHAAKTPASAGFDKRVQQIVYNPNDVTIVKTKAGKLPLLSLKRGKSSRAKILALLLVILKPGIRLSGVTPYFCGPKQPNLIPISQL</sequence>
<feature type="chain" id="PRO_5017019835" evidence="1">
    <location>
        <begin position="22"/>
        <end position="104"/>
    </location>
</feature>
<dbReference type="Proteomes" id="UP000255460">
    <property type="component" value="Unassembled WGS sequence"/>
</dbReference>
<accession>A0A376YIN4</accession>
<evidence type="ECO:0000313" key="2">
    <source>
        <dbReference type="EMBL" id="STK04295.1"/>
    </source>
</evidence>
<reference evidence="2 3" key="1">
    <citation type="submission" date="2018-06" db="EMBL/GenBank/DDBJ databases">
        <authorList>
            <consortium name="Pathogen Informatics"/>
            <person name="Doyle S."/>
        </authorList>
    </citation>
    <scope>NUCLEOTIDE SEQUENCE [LARGE SCALE GENOMIC DNA]</scope>
    <source>
        <strain evidence="2 3">NCTC10418</strain>
    </source>
</reference>